<keyword evidence="1" id="KW-0472">Membrane</keyword>
<reference evidence="2" key="1">
    <citation type="submission" date="2021-05" db="EMBL/GenBank/DDBJ databases">
        <authorList>
            <person name="Alioto T."/>
            <person name="Alioto T."/>
            <person name="Gomez Garrido J."/>
        </authorList>
    </citation>
    <scope>NUCLEOTIDE SEQUENCE</scope>
</reference>
<dbReference type="AlphaFoldDB" id="A0A8D8X8X8"/>
<accession>A0A8D8X8X8</accession>
<name>A0A8D8X8X8_9HEMI</name>
<dbReference type="EMBL" id="HBUF01277672">
    <property type="protein sequence ID" value="CAG6686658.1"/>
    <property type="molecule type" value="Transcribed_RNA"/>
</dbReference>
<organism evidence="2">
    <name type="scientific">Cacopsylla melanoneura</name>
    <dbReference type="NCBI Taxonomy" id="428564"/>
    <lineage>
        <taxon>Eukaryota</taxon>
        <taxon>Metazoa</taxon>
        <taxon>Ecdysozoa</taxon>
        <taxon>Arthropoda</taxon>
        <taxon>Hexapoda</taxon>
        <taxon>Insecta</taxon>
        <taxon>Pterygota</taxon>
        <taxon>Neoptera</taxon>
        <taxon>Paraneoptera</taxon>
        <taxon>Hemiptera</taxon>
        <taxon>Sternorrhyncha</taxon>
        <taxon>Psylloidea</taxon>
        <taxon>Psyllidae</taxon>
        <taxon>Psyllinae</taxon>
        <taxon>Cacopsylla</taxon>
    </lineage>
</organism>
<proteinExistence type="predicted"/>
<sequence length="132" mass="15467">MCLPITCPKYLNPFFPFFCVFFFTITIITNLIDWASNSVFWDQLLSWPGESVTDRRTSVIIIVSKIKNSRNPFDSNVLLSSVVDRYLLYIREFLYRERSYTIGLVRDSHVILMSNAKVYVNEPITGQYFDIT</sequence>
<keyword evidence="1" id="KW-0812">Transmembrane</keyword>
<evidence type="ECO:0000256" key="1">
    <source>
        <dbReference type="SAM" id="Phobius"/>
    </source>
</evidence>
<keyword evidence="1" id="KW-1133">Transmembrane helix</keyword>
<protein>
    <submittedName>
        <fullName evidence="2">Uncharacterized protein</fullName>
    </submittedName>
</protein>
<feature type="transmembrane region" description="Helical" evidence="1">
    <location>
        <begin position="14"/>
        <end position="32"/>
    </location>
</feature>
<evidence type="ECO:0000313" key="2">
    <source>
        <dbReference type="EMBL" id="CAG6686658.1"/>
    </source>
</evidence>